<comment type="similarity">
    <text evidence="3">Belongs to the binding-protein-dependent transport system permease family. HisMQ subfamily.</text>
</comment>
<sequence length="219" mass="24121">MDSMLIRFVTRNFRFYLEGLETALSASIISLLFALIIGLVVGIIRYSHKGILGTIAKIYVSAIRNTPLLVQLYFVFFGLPRLGIVLSAFQTGVIGLSFNSGAYIAEMVKAGFQAIPRGQIEAAESIGLSVHQRFRLILIPQAALQIVPAVGGQMVQLIKDTCLLSLLAITEITKAATEVGNKTYMFLQAFLFAGIIYLIVNMLLNIAIDLFERKINYAR</sequence>
<evidence type="ECO:0000256" key="9">
    <source>
        <dbReference type="ARBA" id="ARBA00023136"/>
    </source>
</evidence>
<dbReference type="GO" id="GO:0043190">
    <property type="term" value="C:ATP-binding cassette (ABC) transporter complex"/>
    <property type="evidence" value="ECO:0007669"/>
    <property type="project" value="InterPro"/>
</dbReference>
<keyword evidence="4 10" id="KW-0813">Transport</keyword>
<protein>
    <submittedName>
        <fullName evidence="12">Polar amino acid ABC transporter, inner membrane subunit</fullName>
    </submittedName>
</protein>
<dbReference type="SUPFAM" id="SSF161098">
    <property type="entry name" value="MetI-like"/>
    <property type="match status" value="1"/>
</dbReference>
<feature type="transmembrane region" description="Helical" evidence="10">
    <location>
        <begin position="23"/>
        <end position="47"/>
    </location>
</feature>
<dbReference type="eggNOG" id="COG0765">
    <property type="taxonomic scope" value="Bacteria"/>
</dbReference>
<gene>
    <name evidence="12" type="ordered locus">Spirs_0796</name>
</gene>
<dbReference type="CDD" id="cd06261">
    <property type="entry name" value="TM_PBP2"/>
    <property type="match status" value="1"/>
</dbReference>
<dbReference type="GO" id="GO:0022857">
    <property type="term" value="F:transmembrane transporter activity"/>
    <property type="evidence" value="ECO:0007669"/>
    <property type="project" value="InterPro"/>
</dbReference>
<dbReference type="PANTHER" id="PTHR30614:SF20">
    <property type="entry name" value="GLUTAMINE TRANSPORT SYSTEM PERMEASE PROTEIN GLNP"/>
    <property type="match status" value="1"/>
</dbReference>
<keyword evidence="6 10" id="KW-0812">Transmembrane</keyword>
<evidence type="ECO:0000256" key="6">
    <source>
        <dbReference type="ARBA" id="ARBA00022692"/>
    </source>
</evidence>
<keyword evidence="5" id="KW-1003">Cell membrane</keyword>
<reference evidence="12 13" key="1">
    <citation type="journal article" date="2010" name="Stand. Genomic Sci.">
        <title>Complete genome sequence of Spirochaeta smaragdinae type strain (SEBR 4228).</title>
        <authorList>
            <person name="Mavromatis K."/>
            <person name="Yasawong M."/>
            <person name="Chertkov O."/>
            <person name="Lapidus A."/>
            <person name="Lucas S."/>
            <person name="Nolan M."/>
            <person name="Del Rio T.G."/>
            <person name="Tice H."/>
            <person name="Cheng J.F."/>
            <person name="Pitluck S."/>
            <person name="Liolios K."/>
            <person name="Ivanova N."/>
            <person name="Tapia R."/>
            <person name="Han C."/>
            <person name="Bruce D."/>
            <person name="Goodwin L."/>
            <person name="Pati A."/>
            <person name="Chen A."/>
            <person name="Palaniappan K."/>
            <person name="Land M."/>
            <person name="Hauser L."/>
            <person name="Chang Y.J."/>
            <person name="Jeffries C.D."/>
            <person name="Detter J.C."/>
            <person name="Rohde M."/>
            <person name="Brambilla E."/>
            <person name="Spring S."/>
            <person name="Goker M."/>
            <person name="Sikorski J."/>
            <person name="Woyke T."/>
            <person name="Bristow J."/>
            <person name="Eisen J.A."/>
            <person name="Markowitz V."/>
            <person name="Hugenholtz P."/>
            <person name="Klenk H.P."/>
            <person name="Kyrpides N.C."/>
        </authorList>
    </citation>
    <scope>NUCLEOTIDE SEQUENCE [LARGE SCALE GENOMIC DNA]</scope>
    <source>
        <strain evidence="13">DSM 11293 / JCM 15392 / SEBR 4228</strain>
    </source>
</reference>
<evidence type="ECO:0000256" key="5">
    <source>
        <dbReference type="ARBA" id="ARBA00022475"/>
    </source>
</evidence>
<dbReference type="EMBL" id="CP002116">
    <property type="protein sequence ID" value="ADK79931.1"/>
    <property type="molecule type" value="Genomic_DNA"/>
</dbReference>
<feature type="domain" description="ABC transmembrane type-1" evidence="11">
    <location>
        <begin position="20"/>
        <end position="208"/>
    </location>
</feature>
<comment type="function">
    <text evidence="1">Part of the binding-protein-dependent transport system for glutamine; probably responsible for the translocation of the substrate across the membrane.</text>
</comment>
<keyword evidence="7" id="KW-0029">Amino-acid transport</keyword>
<evidence type="ECO:0000256" key="7">
    <source>
        <dbReference type="ARBA" id="ARBA00022970"/>
    </source>
</evidence>
<dbReference type="InterPro" id="IPR000515">
    <property type="entry name" value="MetI-like"/>
</dbReference>
<proteinExistence type="inferred from homology"/>
<evidence type="ECO:0000256" key="4">
    <source>
        <dbReference type="ARBA" id="ARBA00022448"/>
    </source>
</evidence>
<keyword evidence="8 10" id="KW-1133">Transmembrane helix</keyword>
<dbReference type="Pfam" id="PF00528">
    <property type="entry name" value="BPD_transp_1"/>
    <property type="match status" value="1"/>
</dbReference>
<evidence type="ECO:0000259" key="11">
    <source>
        <dbReference type="PROSITE" id="PS50928"/>
    </source>
</evidence>
<comment type="subcellular location">
    <subcellularLocation>
        <location evidence="2">Cell inner membrane</location>
        <topology evidence="2">Multi-pass membrane protein</topology>
    </subcellularLocation>
    <subcellularLocation>
        <location evidence="10">Cell membrane</location>
        <topology evidence="10">Multi-pass membrane protein</topology>
    </subcellularLocation>
</comment>
<organism evidence="12 13">
    <name type="scientific">Sediminispirochaeta smaragdinae (strain DSM 11293 / JCM 15392 / SEBR 4228)</name>
    <name type="common">Spirochaeta smaragdinae</name>
    <dbReference type="NCBI Taxonomy" id="573413"/>
    <lineage>
        <taxon>Bacteria</taxon>
        <taxon>Pseudomonadati</taxon>
        <taxon>Spirochaetota</taxon>
        <taxon>Spirochaetia</taxon>
        <taxon>Spirochaetales</taxon>
        <taxon>Spirochaetaceae</taxon>
        <taxon>Sediminispirochaeta</taxon>
    </lineage>
</organism>
<evidence type="ECO:0000256" key="8">
    <source>
        <dbReference type="ARBA" id="ARBA00022989"/>
    </source>
</evidence>
<dbReference type="NCBIfam" id="TIGR01726">
    <property type="entry name" value="HEQRo_perm_3TM"/>
    <property type="match status" value="1"/>
</dbReference>
<evidence type="ECO:0000256" key="1">
    <source>
        <dbReference type="ARBA" id="ARBA00003159"/>
    </source>
</evidence>
<evidence type="ECO:0000313" key="12">
    <source>
        <dbReference type="EMBL" id="ADK79931.1"/>
    </source>
</evidence>
<dbReference type="STRING" id="573413.Spirs_0796"/>
<dbReference type="PANTHER" id="PTHR30614">
    <property type="entry name" value="MEMBRANE COMPONENT OF AMINO ACID ABC TRANSPORTER"/>
    <property type="match status" value="1"/>
</dbReference>
<evidence type="ECO:0000313" key="13">
    <source>
        <dbReference type="Proteomes" id="UP000002318"/>
    </source>
</evidence>
<dbReference type="Gene3D" id="1.10.3720.10">
    <property type="entry name" value="MetI-like"/>
    <property type="match status" value="1"/>
</dbReference>
<dbReference type="Proteomes" id="UP000002318">
    <property type="component" value="Chromosome"/>
</dbReference>
<feature type="transmembrane region" description="Helical" evidence="10">
    <location>
        <begin position="189"/>
        <end position="211"/>
    </location>
</feature>
<dbReference type="InterPro" id="IPR043429">
    <property type="entry name" value="ArtM/GltK/GlnP/TcyL/YhdX-like"/>
</dbReference>
<evidence type="ECO:0000256" key="10">
    <source>
        <dbReference type="RuleBase" id="RU363032"/>
    </source>
</evidence>
<evidence type="ECO:0000256" key="2">
    <source>
        <dbReference type="ARBA" id="ARBA00004429"/>
    </source>
</evidence>
<dbReference type="RefSeq" id="WP_013253395.1">
    <property type="nucleotide sequence ID" value="NC_014364.1"/>
</dbReference>
<keyword evidence="9 10" id="KW-0472">Membrane</keyword>
<dbReference type="GO" id="GO:0006865">
    <property type="term" value="P:amino acid transport"/>
    <property type="evidence" value="ECO:0007669"/>
    <property type="project" value="UniProtKB-KW"/>
</dbReference>
<keyword evidence="13" id="KW-1185">Reference proteome</keyword>
<accession>E1RC51</accession>
<name>E1RC51_SEDSS</name>
<dbReference type="AlphaFoldDB" id="E1RC51"/>
<dbReference type="InterPro" id="IPR035906">
    <property type="entry name" value="MetI-like_sf"/>
</dbReference>
<evidence type="ECO:0000256" key="3">
    <source>
        <dbReference type="ARBA" id="ARBA00010072"/>
    </source>
</evidence>
<dbReference type="KEGG" id="ssm:Spirs_0796"/>
<feature type="transmembrane region" description="Helical" evidence="10">
    <location>
        <begin position="68"/>
        <end position="89"/>
    </location>
</feature>
<dbReference type="InterPro" id="IPR010065">
    <property type="entry name" value="AA_ABC_transptr_permease_3TM"/>
</dbReference>
<dbReference type="PROSITE" id="PS50928">
    <property type="entry name" value="ABC_TM1"/>
    <property type="match status" value="1"/>
</dbReference>
<dbReference type="HOGENOM" id="CLU_019602_1_1_12"/>